<feature type="non-terminal residue" evidence="2">
    <location>
        <position position="1"/>
    </location>
</feature>
<gene>
    <name evidence="2" type="ORF">PFISCL1PPCAC_8191</name>
</gene>
<feature type="region of interest" description="Disordered" evidence="1">
    <location>
        <begin position="1"/>
        <end position="52"/>
    </location>
</feature>
<sequence>QSQPSLPSSEPCALSSSSPSSHSSPSQRQRTAVITRSTAAARPSASPRARIRCRRARWRVEWPSVSARTDSPATTESASMSGSVPDLPPDYRLIIDYSAPLAASVQ</sequence>
<reference evidence="2" key="1">
    <citation type="submission" date="2023-10" db="EMBL/GenBank/DDBJ databases">
        <title>Genome assembly of Pristionchus species.</title>
        <authorList>
            <person name="Yoshida K."/>
            <person name="Sommer R.J."/>
        </authorList>
    </citation>
    <scope>NUCLEOTIDE SEQUENCE</scope>
    <source>
        <strain evidence="2">RS5133</strain>
    </source>
</reference>
<feature type="compositionally biased region" description="Low complexity" evidence="1">
    <location>
        <begin position="1"/>
        <end position="26"/>
    </location>
</feature>
<evidence type="ECO:0000256" key="1">
    <source>
        <dbReference type="SAM" id="MobiDB-lite"/>
    </source>
</evidence>
<dbReference type="Proteomes" id="UP001432322">
    <property type="component" value="Unassembled WGS sequence"/>
</dbReference>
<organism evidence="2 3">
    <name type="scientific">Pristionchus fissidentatus</name>
    <dbReference type="NCBI Taxonomy" id="1538716"/>
    <lineage>
        <taxon>Eukaryota</taxon>
        <taxon>Metazoa</taxon>
        <taxon>Ecdysozoa</taxon>
        <taxon>Nematoda</taxon>
        <taxon>Chromadorea</taxon>
        <taxon>Rhabditida</taxon>
        <taxon>Rhabditina</taxon>
        <taxon>Diplogasteromorpha</taxon>
        <taxon>Diplogasteroidea</taxon>
        <taxon>Neodiplogasteridae</taxon>
        <taxon>Pristionchus</taxon>
    </lineage>
</organism>
<accession>A0AAV5VBQ9</accession>
<name>A0AAV5VBQ9_9BILA</name>
<feature type="compositionally biased region" description="Low complexity" evidence="1">
    <location>
        <begin position="34"/>
        <end position="48"/>
    </location>
</feature>
<evidence type="ECO:0000313" key="2">
    <source>
        <dbReference type="EMBL" id="GMT16894.1"/>
    </source>
</evidence>
<proteinExistence type="predicted"/>
<feature type="compositionally biased region" description="Polar residues" evidence="1">
    <location>
        <begin position="66"/>
        <end position="82"/>
    </location>
</feature>
<evidence type="ECO:0000313" key="3">
    <source>
        <dbReference type="Proteomes" id="UP001432322"/>
    </source>
</evidence>
<dbReference type="EMBL" id="BTSY01000002">
    <property type="protein sequence ID" value="GMT16894.1"/>
    <property type="molecule type" value="Genomic_DNA"/>
</dbReference>
<protein>
    <submittedName>
        <fullName evidence="2">Uncharacterized protein</fullName>
    </submittedName>
</protein>
<comment type="caution">
    <text evidence="2">The sequence shown here is derived from an EMBL/GenBank/DDBJ whole genome shotgun (WGS) entry which is preliminary data.</text>
</comment>
<feature type="region of interest" description="Disordered" evidence="1">
    <location>
        <begin position="65"/>
        <end position="86"/>
    </location>
</feature>
<dbReference type="AlphaFoldDB" id="A0AAV5VBQ9"/>
<keyword evidence="3" id="KW-1185">Reference proteome</keyword>